<dbReference type="InterPro" id="IPR005321">
    <property type="entry name" value="Peptidase_S58_DmpA"/>
</dbReference>
<protein>
    <submittedName>
        <fullName evidence="2">L-aminopeptidase/D-esterase</fullName>
    </submittedName>
</protein>
<comment type="similarity">
    <text evidence="1">Belongs to the peptidase S58 family.</text>
</comment>
<dbReference type="Gene3D" id="3.60.70.12">
    <property type="entry name" value="L-amino peptidase D-ALA esterase/amidase"/>
    <property type="match status" value="1"/>
</dbReference>
<accession>A0A1N7K804</accession>
<sequence>MNSVPATPAAVQPGQFDIPGLRVGHVSLGDTGVTALVAADNAGMTGAVDVRGGGPGTRETDLLNPHNTVQRVHAVVLSGGSAFGLGAADGAMRELESRGRGFAVFGEDQPGPRVPIVPAAVIFDLIIGDPGHRPGAQDGAAAVQAALDDGGAPESGSVGAGCGATAGVLRGGVGTAQTTVAGENGAVHTVAALVVANPLGSVIDPETGRFFGDPSRPPVDLEQFSALERPAPKLNTTIGVIATDCPLPQAQLERLAMTGHDGIARAVRPSHSPLDGDSLFAVSTASADAYSAVSPADADPDLYYTLCDASARCVEAAIVDGVAAASPGYDVAAWGDIATAAH</sequence>
<reference evidence="3" key="1">
    <citation type="submission" date="2017-01" db="EMBL/GenBank/DDBJ databases">
        <authorList>
            <person name="Varghese N."/>
            <person name="Submissions S."/>
        </authorList>
    </citation>
    <scope>NUCLEOTIDE SEQUENCE [LARGE SCALE GENOMIC DNA]</scope>
    <source>
        <strain evidence="3">DSM 44531</strain>
    </source>
</reference>
<gene>
    <name evidence="2" type="ORF">SAMN05444817_11525</name>
</gene>
<evidence type="ECO:0000313" key="3">
    <source>
        <dbReference type="Proteomes" id="UP000186292"/>
    </source>
</evidence>
<proteinExistence type="inferred from homology"/>
<dbReference type="EMBL" id="FTOF01000015">
    <property type="protein sequence ID" value="SIS57584.1"/>
    <property type="molecule type" value="Genomic_DNA"/>
</dbReference>
<dbReference type="GO" id="GO:0004177">
    <property type="term" value="F:aminopeptidase activity"/>
    <property type="evidence" value="ECO:0007669"/>
    <property type="project" value="UniProtKB-KW"/>
</dbReference>
<dbReference type="Proteomes" id="UP000186292">
    <property type="component" value="Unassembled WGS sequence"/>
</dbReference>
<keyword evidence="2" id="KW-0378">Hydrolase</keyword>
<keyword evidence="3" id="KW-1185">Reference proteome</keyword>
<keyword evidence="2" id="KW-0031">Aminopeptidase</keyword>
<dbReference type="SUPFAM" id="SSF56266">
    <property type="entry name" value="DmpA/ArgJ-like"/>
    <property type="match status" value="1"/>
</dbReference>
<dbReference type="PANTHER" id="PTHR36512">
    <property type="entry name" value="D-AMINOPEPTIDASE"/>
    <property type="match status" value="1"/>
</dbReference>
<name>A0A1N7K804_9CORY</name>
<dbReference type="PANTHER" id="PTHR36512:SF3">
    <property type="entry name" value="BLR5678 PROTEIN"/>
    <property type="match status" value="1"/>
</dbReference>
<keyword evidence="2" id="KW-0645">Protease</keyword>
<dbReference type="CDD" id="cd02252">
    <property type="entry name" value="nylC_like"/>
    <property type="match status" value="1"/>
</dbReference>
<evidence type="ECO:0000256" key="1">
    <source>
        <dbReference type="ARBA" id="ARBA00007068"/>
    </source>
</evidence>
<evidence type="ECO:0000313" key="2">
    <source>
        <dbReference type="EMBL" id="SIS57584.1"/>
    </source>
</evidence>
<dbReference type="STRING" id="1161099.SAMN05444817_11525"/>
<dbReference type="Pfam" id="PF03576">
    <property type="entry name" value="Peptidase_S58"/>
    <property type="match status" value="1"/>
</dbReference>
<organism evidence="2 3">
    <name type="scientific">Corynebacterium appendicis CIP 107643</name>
    <dbReference type="NCBI Taxonomy" id="1161099"/>
    <lineage>
        <taxon>Bacteria</taxon>
        <taxon>Bacillati</taxon>
        <taxon>Actinomycetota</taxon>
        <taxon>Actinomycetes</taxon>
        <taxon>Mycobacteriales</taxon>
        <taxon>Corynebacteriaceae</taxon>
        <taxon>Corynebacterium</taxon>
    </lineage>
</organism>
<dbReference type="AlphaFoldDB" id="A0A1N7K804"/>
<dbReference type="InterPro" id="IPR016117">
    <property type="entry name" value="ArgJ-like_dom_sf"/>
</dbReference>